<comment type="caution">
    <text evidence="2">The sequence shown here is derived from an EMBL/GenBank/DDBJ whole genome shotgun (WGS) entry which is preliminary data.</text>
</comment>
<sequence>MEDNCKNCGTLITGNFCNNCGQKKYKRIDKKYLIDEFQYTILHTNKGFFYTVKNLFKNPGKTTREFIDGNRVNHYKPILLAFVLTGISTFLAFKVIGMNHMQAKAFAMNNNNDPNTQKIAEHIFKEVISFYSNYYTILMMLAIPFFAFASKICFKKWNHNYYEHIVMNAFFYSTYTIYSIIFIYPILYFTRENFTVASLISLLSFFGLSVLLTWFFKEIYNTKPLGDVIIRVLGIGAIMIFLFIFIIIIGSFGFAFYLAKTGEIEKIISR</sequence>
<gene>
    <name evidence="2" type="ORF">G6042_02480</name>
</gene>
<protein>
    <submittedName>
        <fullName evidence="2">DUF3667 domain-containing protein</fullName>
    </submittedName>
</protein>
<keyword evidence="3" id="KW-1185">Reference proteome</keyword>
<feature type="transmembrane region" description="Helical" evidence="1">
    <location>
        <begin position="228"/>
        <end position="259"/>
    </location>
</feature>
<name>A0ABX1QT56_9FLAO</name>
<keyword evidence="1" id="KW-0472">Membrane</keyword>
<evidence type="ECO:0000256" key="1">
    <source>
        <dbReference type="SAM" id="Phobius"/>
    </source>
</evidence>
<dbReference type="RefSeq" id="WP_169522681.1">
    <property type="nucleotide sequence ID" value="NZ_JAAMPT010000194.1"/>
</dbReference>
<keyword evidence="1" id="KW-1133">Transmembrane helix</keyword>
<evidence type="ECO:0000313" key="2">
    <source>
        <dbReference type="EMBL" id="NMH24132.1"/>
    </source>
</evidence>
<dbReference type="Proteomes" id="UP000767947">
    <property type="component" value="Unassembled WGS sequence"/>
</dbReference>
<evidence type="ECO:0000313" key="3">
    <source>
        <dbReference type="Proteomes" id="UP000767947"/>
    </source>
</evidence>
<feature type="transmembrane region" description="Helical" evidence="1">
    <location>
        <begin position="166"/>
        <end position="188"/>
    </location>
</feature>
<organism evidence="2 3">
    <name type="scientific">Flavobacterium solisilvae</name>
    <dbReference type="NCBI Taxonomy" id="1852019"/>
    <lineage>
        <taxon>Bacteria</taxon>
        <taxon>Pseudomonadati</taxon>
        <taxon>Bacteroidota</taxon>
        <taxon>Flavobacteriia</taxon>
        <taxon>Flavobacteriales</taxon>
        <taxon>Flavobacteriaceae</taxon>
        <taxon>Flavobacterium</taxon>
    </lineage>
</organism>
<keyword evidence="1" id="KW-0812">Transmembrane</keyword>
<feature type="transmembrane region" description="Helical" evidence="1">
    <location>
        <begin position="78"/>
        <end position="96"/>
    </location>
</feature>
<proteinExistence type="predicted"/>
<dbReference type="EMBL" id="JAAMPT010000194">
    <property type="protein sequence ID" value="NMH24132.1"/>
    <property type="molecule type" value="Genomic_DNA"/>
</dbReference>
<dbReference type="InterPro" id="IPR022134">
    <property type="entry name" value="DUF3667"/>
</dbReference>
<feature type="transmembrane region" description="Helical" evidence="1">
    <location>
        <begin position="194"/>
        <end position="216"/>
    </location>
</feature>
<accession>A0ABX1QT56</accession>
<dbReference type="Pfam" id="PF12412">
    <property type="entry name" value="DUF3667"/>
    <property type="match status" value="1"/>
</dbReference>
<feature type="transmembrane region" description="Helical" evidence="1">
    <location>
        <begin position="134"/>
        <end position="154"/>
    </location>
</feature>
<reference evidence="2 3" key="1">
    <citation type="submission" date="2020-02" db="EMBL/GenBank/DDBJ databases">
        <title>Flavobacterium sp. genome.</title>
        <authorList>
            <person name="Jung H.S."/>
            <person name="Baek J.H."/>
            <person name="Jeon C.O."/>
        </authorList>
    </citation>
    <scope>NUCLEOTIDE SEQUENCE [LARGE SCALE GENOMIC DNA]</scope>
    <source>
        <strain evidence="2 3">SE-s27</strain>
    </source>
</reference>